<dbReference type="PANTHER" id="PTHR10948:SF23">
    <property type="entry name" value="TRANSPOSASE INSI FOR INSERTION SEQUENCE ELEMENT IS30A-RELATED"/>
    <property type="match status" value="1"/>
</dbReference>
<dbReference type="GO" id="GO:0004803">
    <property type="term" value="F:transposase activity"/>
    <property type="evidence" value="ECO:0007669"/>
    <property type="project" value="TreeGrafter"/>
</dbReference>
<dbReference type="PROSITE" id="PS50994">
    <property type="entry name" value="INTEGRASE"/>
    <property type="match status" value="1"/>
</dbReference>
<dbReference type="InterPro" id="IPR025246">
    <property type="entry name" value="IS30-like_HTH"/>
</dbReference>
<dbReference type="PANTHER" id="PTHR10948">
    <property type="entry name" value="TRANSPOSASE"/>
    <property type="match status" value="1"/>
</dbReference>
<organism evidence="3 4">
    <name type="scientific">Candidatus Brennerbacteria bacterium CG11_big_fil_rev_8_21_14_0_20_43_10</name>
    <dbReference type="NCBI Taxonomy" id="1974523"/>
    <lineage>
        <taxon>Bacteria</taxon>
        <taxon>Candidatus Brenneribacteriota</taxon>
    </lineage>
</organism>
<dbReference type="NCBIfam" id="NF033563">
    <property type="entry name" value="transpos_IS30"/>
    <property type="match status" value="1"/>
</dbReference>
<dbReference type="GO" id="GO:0003676">
    <property type="term" value="F:nucleic acid binding"/>
    <property type="evidence" value="ECO:0007669"/>
    <property type="project" value="InterPro"/>
</dbReference>
<accession>A0A2H0PXZ7</accession>
<evidence type="ECO:0000256" key="1">
    <source>
        <dbReference type="ARBA" id="ARBA00023172"/>
    </source>
</evidence>
<dbReference type="InterPro" id="IPR051917">
    <property type="entry name" value="Transposase-Integrase"/>
</dbReference>
<dbReference type="EMBL" id="PCXE01000038">
    <property type="protein sequence ID" value="PIR26125.1"/>
    <property type="molecule type" value="Genomic_DNA"/>
</dbReference>
<dbReference type="InterPro" id="IPR001584">
    <property type="entry name" value="Integrase_cat-core"/>
</dbReference>
<dbReference type="InterPro" id="IPR053392">
    <property type="entry name" value="Transposase_IS30-like"/>
</dbReference>
<dbReference type="Proteomes" id="UP000236846">
    <property type="component" value="Unassembled WGS sequence"/>
</dbReference>
<reference evidence="3 4" key="1">
    <citation type="submission" date="2017-09" db="EMBL/GenBank/DDBJ databases">
        <title>Depth-based differentiation of microbial function through sediment-hosted aquifers and enrichment of novel symbionts in the deep terrestrial subsurface.</title>
        <authorList>
            <person name="Probst A.J."/>
            <person name="Ladd B."/>
            <person name="Jarett J.K."/>
            <person name="Geller-Mcgrath D.E."/>
            <person name="Sieber C.M."/>
            <person name="Emerson J.B."/>
            <person name="Anantharaman K."/>
            <person name="Thomas B.C."/>
            <person name="Malmstrom R."/>
            <person name="Stieglmeier M."/>
            <person name="Klingl A."/>
            <person name="Woyke T."/>
            <person name="Ryan C.M."/>
            <person name="Banfield J.F."/>
        </authorList>
    </citation>
    <scope>NUCLEOTIDE SEQUENCE [LARGE SCALE GENOMIC DNA]</scope>
    <source>
        <strain evidence="3">CG11_big_fil_rev_8_21_14_0_20_43_10</strain>
    </source>
</reference>
<dbReference type="AlphaFoldDB" id="A0A2H0PXZ7"/>
<dbReference type="Gene3D" id="3.30.420.10">
    <property type="entry name" value="Ribonuclease H-like superfamily/Ribonuclease H"/>
    <property type="match status" value="1"/>
</dbReference>
<dbReference type="GO" id="GO:0006310">
    <property type="term" value="P:DNA recombination"/>
    <property type="evidence" value="ECO:0007669"/>
    <property type="project" value="UniProtKB-KW"/>
</dbReference>
<name>A0A2H0PXZ7_9BACT</name>
<gene>
    <name evidence="3" type="ORF">COV41_02240</name>
</gene>
<dbReference type="GO" id="GO:0005829">
    <property type="term" value="C:cytosol"/>
    <property type="evidence" value="ECO:0007669"/>
    <property type="project" value="TreeGrafter"/>
</dbReference>
<dbReference type="InterPro" id="IPR036397">
    <property type="entry name" value="RNaseH_sf"/>
</dbReference>
<dbReference type="Pfam" id="PF13936">
    <property type="entry name" value="HTH_38"/>
    <property type="match status" value="1"/>
</dbReference>
<proteinExistence type="predicted"/>
<dbReference type="InterPro" id="IPR012337">
    <property type="entry name" value="RNaseH-like_sf"/>
</dbReference>
<sequence>MAKNKKQSKNRKFSQLTLDDRIKIEIKYREGLSFRDIAEYLGSGRTAGSICREVGGRPRKGIGKYQAHISHERALEKRYGKKPDRLKNEIIRSYTREKLKIGWSPEQISLRLPFDYPDQEISPEAIYQYVYAQIHRGGNGTVKKGLEDLRPYLPRRHTRRQKKGFRQARKAERPVFPSIENRPAIVDKRVRIGDWEDDTMVSRQGSERLKTINERVSGVVFIGKMKDGTAAESNRVVNERLSVVPKQIRKTLTRDRGKENFGYAELERELNISCYFARAYCSQDRGSNENTNGLIRRFFPKKTDFSKVSDEEIRRVEYLLNTRPRKRHSGKTPLEVLLERTNVAIDY</sequence>
<evidence type="ECO:0000313" key="3">
    <source>
        <dbReference type="EMBL" id="PIR26125.1"/>
    </source>
</evidence>
<dbReference type="GO" id="GO:0032196">
    <property type="term" value="P:transposition"/>
    <property type="evidence" value="ECO:0007669"/>
    <property type="project" value="TreeGrafter"/>
</dbReference>
<protein>
    <recommendedName>
        <fullName evidence="2">Integrase catalytic domain-containing protein</fullName>
    </recommendedName>
</protein>
<evidence type="ECO:0000259" key="2">
    <source>
        <dbReference type="PROSITE" id="PS50994"/>
    </source>
</evidence>
<dbReference type="GO" id="GO:0015074">
    <property type="term" value="P:DNA integration"/>
    <property type="evidence" value="ECO:0007669"/>
    <property type="project" value="InterPro"/>
</dbReference>
<feature type="domain" description="Integrase catalytic" evidence="2">
    <location>
        <begin position="179"/>
        <end position="341"/>
    </location>
</feature>
<keyword evidence="1" id="KW-0233">DNA recombination</keyword>
<comment type="caution">
    <text evidence="3">The sequence shown here is derived from an EMBL/GenBank/DDBJ whole genome shotgun (WGS) entry which is preliminary data.</text>
</comment>
<evidence type="ECO:0000313" key="4">
    <source>
        <dbReference type="Proteomes" id="UP000236846"/>
    </source>
</evidence>
<dbReference type="SUPFAM" id="SSF53098">
    <property type="entry name" value="Ribonuclease H-like"/>
    <property type="match status" value="1"/>
</dbReference>